<evidence type="ECO:0000256" key="1">
    <source>
        <dbReference type="SAM" id="MobiDB-lite"/>
    </source>
</evidence>
<gene>
    <name evidence="2" type="ORF">Pen02_18800</name>
</gene>
<organism evidence="2 3">
    <name type="scientific">Plantactinospora endophytica</name>
    <dbReference type="NCBI Taxonomy" id="673535"/>
    <lineage>
        <taxon>Bacteria</taxon>
        <taxon>Bacillati</taxon>
        <taxon>Actinomycetota</taxon>
        <taxon>Actinomycetes</taxon>
        <taxon>Micromonosporales</taxon>
        <taxon>Micromonosporaceae</taxon>
        <taxon>Plantactinospora</taxon>
    </lineage>
</organism>
<accession>A0ABQ4DWX4</accession>
<dbReference type="Pfam" id="PF18143">
    <property type="entry name" value="HAD_SAK_2"/>
    <property type="match status" value="1"/>
</dbReference>
<evidence type="ECO:0000313" key="2">
    <source>
        <dbReference type="EMBL" id="GIG86944.1"/>
    </source>
</evidence>
<sequence>MTPPTDALLAANRARPVVAIDVDGVLNPDHPPTARELGYRPHRYDGPNPAGQHVSGLVWLHPDHGAWLKELSRDADLVWCTSWGRIAATWVAPRLGLPTGLPVIDVGPGGVRFGRQLKLGPLYAAVGTRPVAVLDDRFGGRDPDEAAERTARGRATLLVPVNPVTGLQRGHIAQVSHWLAQVTADPETHPPGAATPDPTAPDEEPSADEAHDISVGDPVLRKSRILSRQCRTCVFRCVDCTLCPSRSLTGHRGWSWICGSSSRWDGWTWSGWARSGRVPLRTCRSSWWTRRVATLP</sequence>
<proteinExistence type="predicted"/>
<protein>
    <submittedName>
        <fullName evidence="2">Uncharacterized protein</fullName>
    </submittedName>
</protein>
<dbReference type="EMBL" id="BONW01000007">
    <property type="protein sequence ID" value="GIG86944.1"/>
    <property type="molecule type" value="Genomic_DNA"/>
</dbReference>
<dbReference type="Proteomes" id="UP000646749">
    <property type="component" value="Unassembled WGS sequence"/>
</dbReference>
<feature type="region of interest" description="Disordered" evidence="1">
    <location>
        <begin position="185"/>
        <end position="214"/>
    </location>
</feature>
<evidence type="ECO:0000313" key="3">
    <source>
        <dbReference type="Proteomes" id="UP000646749"/>
    </source>
</evidence>
<reference evidence="2 3" key="1">
    <citation type="submission" date="2021-01" db="EMBL/GenBank/DDBJ databases">
        <title>Whole genome shotgun sequence of Plantactinospora endophytica NBRC 110450.</title>
        <authorList>
            <person name="Komaki H."/>
            <person name="Tamura T."/>
        </authorList>
    </citation>
    <scope>NUCLEOTIDE SEQUENCE [LARGE SCALE GENOMIC DNA]</scope>
    <source>
        <strain evidence="2 3">NBRC 110450</strain>
    </source>
</reference>
<comment type="caution">
    <text evidence="2">The sequence shown here is derived from an EMBL/GenBank/DDBJ whole genome shotgun (WGS) entry which is preliminary data.</text>
</comment>
<dbReference type="RefSeq" id="WP_203865548.1">
    <property type="nucleotide sequence ID" value="NZ_BONW01000007.1"/>
</dbReference>
<name>A0ABQ4DWX4_9ACTN</name>
<keyword evidence="3" id="KW-1185">Reference proteome</keyword>